<evidence type="ECO:0000313" key="2">
    <source>
        <dbReference type="Proteomes" id="UP000607397"/>
    </source>
</evidence>
<accession>A0A8K1ZY07</accession>
<proteinExistence type="predicted"/>
<dbReference type="EMBL" id="WVIC01000008">
    <property type="protein sequence ID" value="NCJ05963.1"/>
    <property type="molecule type" value="Genomic_DNA"/>
</dbReference>
<protein>
    <submittedName>
        <fullName evidence="1">Uncharacterized protein</fullName>
    </submittedName>
</protein>
<dbReference type="Proteomes" id="UP000607397">
    <property type="component" value="Unassembled WGS sequence"/>
</dbReference>
<evidence type="ECO:0000313" key="1">
    <source>
        <dbReference type="EMBL" id="NCJ05963.1"/>
    </source>
</evidence>
<comment type="caution">
    <text evidence="1">The sequence shown here is derived from an EMBL/GenBank/DDBJ whole genome shotgun (WGS) entry which is preliminary data.</text>
</comment>
<sequence length="81" mass="9303">MVTTLNKPSSLIHEIRIEKVGNWDLFKFSESLQLRMESLLEKKKADQLTPDELAELDAIGELDRIFTHINAMLAAQHANQR</sequence>
<organism evidence="1 2">
    <name type="scientific">Petrachloros mirabilis ULC683</name>
    <dbReference type="NCBI Taxonomy" id="2781853"/>
    <lineage>
        <taxon>Bacteria</taxon>
        <taxon>Bacillati</taxon>
        <taxon>Cyanobacteriota</taxon>
        <taxon>Cyanophyceae</taxon>
        <taxon>Synechococcales</taxon>
        <taxon>Petrachlorosaceae</taxon>
        <taxon>Petrachloros</taxon>
        <taxon>Petrachloros mirabilis</taxon>
    </lineage>
</organism>
<dbReference type="RefSeq" id="WP_161824443.1">
    <property type="nucleotide sequence ID" value="NZ_WVIC01000008.1"/>
</dbReference>
<gene>
    <name evidence="1" type="ORF">GS597_05435</name>
</gene>
<reference evidence="1" key="1">
    <citation type="submission" date="2019-12" db="EMBL/GenBank/DDBJ databases">
        <title>High-Quality draft genome sequences of three cyanobacteria isolated from the limestone walls of the Old Cathedral of Coimbra.</title>
        <authorList>
            <person name="Tiago I."/>
            <person name="Soares F."/>
            <person name="Portugal A."/>
        </authorList>
    </citation>
    <scope>NUCLEOTIDE SEQUENCE [LARGE SCALE GENOMIC DNA]</scope>
    <source>
        <strain evidence="1">C</strain>
    </source>
</reference>
<name>A0A8K1ZY07_9CYAN</name>
<dbReference type="AlphaFoldDB" id="A0A8K1ZY07"/>
<keyword evidence="2" id="KW-1185">Reference proteome</keyword>